<evidence type="ECO:0000313" key="3">
    <source>
        <dbReference type="Proteomes" id="UP000789831"/>
    </source>
</evidence>
<gene>
    <name evidence="2" type="ORF">AGERDE_LOCUS10156</name>
</gene>
<feature type="non-terminal residue" evidence="2">
    <location>
        <position position="1"/>
    </location>
</feature>
<sequence length="39" mass="4182">NTRNEMDTESDDNTSIASIPSLPRSISANSTNQSIISTN</sequence>
<accession>A0A9N9D5G5</accession>
<dbReference type="Proteomes" id="UP000789831">
    <property type="component" value="Unassembled WGS sequence"/>
</dbReference>
<feature type="compositionally biased region" description="Polar residues" evidence="1">
    <location>
        <begin position="13"/>
        <end position="39"/>
    </location>
</feature>
<name>A0A9N9D5G5_9GLOM</name>
<organism evidence="2 3">
    <name type="scientific">Ambispora gerdemannii</name>
    <dbReference type="NCBI Taxonomy" id="144530"/>
    <lineage>
        <taxon>Eukaryota</taxon>
        <taxon>Fungi</taxon>
        <taxon>Fungi incertae sedis</taxon>
        <taxon>Mucoromycota</taxon>
        <taxon>Glomeromycotina</taxon>
        <taxon>Glomeromycetes</taxon>
        <taxon>Archaeosporales</taxon>
        <taxon>Ambisporaceae</taxon>
        <taxon>Ambispora</taxon>
    </lineage>
</organism>
<keyword evidence="3" id="KW-1185">Reference proteome</keyword>
<dbReference type="AlphaFoldDB" id="A0A9N9D5G5"/>
<comment type="caution">
    <text evidence="2">The sequence shown here is derived from an EMBL/GenBank/DDBJ whole genome shotgun (WGS) entry which is preliminary data.</text>
</comment>
<evidence type="ECO:0000256" key="1">
    <source>
        <dbReference type="SAM" id="MobiDB-lite"/>
    </source>
</evidence>
<protein>
    <submittedName>
        <fullName evidence="2">1573_t:CDS:1</fullName>
    </submittedName>
</protein>
<feature type="region of interest" description="Disordered" evidence="1">
    <location>
        <begin position="1"/>
        <end position="39"/>
    </location>
</feature>
<reference evidence="2" key="1">
    <citation type="submission" date="2021-06" db="EMBL/GenBank/DDBJ databases">
        <authorList>
            <person name="Kallberg Y."/>
            <person name="Tangrot J."/>
            <person name="Rosling A."/>
        </authorList>
    </citation>
    <scope>NUCLEOTIDE SEQUENCE</scope>
    <source>
        <strain evidence="2">MT106</strain>
    </source>
</reference>
<dbReference type="EMBL" id="CAJVPL010002952">
    <property type="protein sequence ID" value="CAG8623121.1"/>
    <property type="molecule type" value="Genomic_DNA"/>
</dbReference>
<evidence type="ECO:0000313" key="2">
    <source>
        <dbReference type="EMBL" id="CAG8623121.1"/>
    </source>
</evidence>
<proteinExistence type="predicted"/>